<accession>A0A3R7M6J8</accession>
<dbReference type="AlphaFoldDB" id="A0A3R7M6J8"/>
<name>A0A3R7M6J8_9TRYP</name>
<dbReference type="RefSeq" id="XP_029232735.1">
    <property type="nucleotide sequence ID" value="XM_029367128.1"/>
</dbReference>
<gene>
    <name evidence="3" type="ORF">Tco025E_00179</name>
</gene>
<reference evidence="3 4" key="1">
    <citation type="journal article" date="2018" name="BMC Genomics">
        <title>Genomic comparison of Trypanosoma conorhini and Trypanosoma rangeli to Trypanosoma cruzi strains of high and low virulence.</title>
        <authorList>
            <person name="Bradwell K.R."/>
            <person name="Koparde V.N."/>
            <person name="Matveyev A.V."/>
            <person name="Serrano M.G."/>
            <person name="Alves J.M."/>
            <person name="Parikh H."/>
            <person name="Huang B."/>
            <person name="Lee V."/>
            <person name="Espinosa-Alvarez O."/>
            <person name="Ortiz P.A."/>
            <person name="Costa-Martins A.G."/>
            <person name="Teixeira M.M."/>
            <person name="Buck G.A."/>
        </authorList>
    </citation>
    <scope>NUCLEOTIDE SEQUENCE [LARGE SCALE GENOMIC DNA]</scope>
    <source>
        <strain evidence="3 4">025E</strain>
    </source>
</reference>
<evidence type="ECO:0000313" key="4">
    <source>
        <dbReference type="Proteomes" id="UP000284403"/>
    </source>
</evidence>
<dbReference type="Proteomes" id="UP000284403">
    <property type="component" value="Unassembled WGS sequence"/>
</dbReference>
<evidence type="ECO:0000256" key="2">
    <source>
        <dbReference type="SAM" id="MobiDB-lite"/>
    </source>
</evidence>
<dbReference type="OrthoDB" id="244855at2759"/>
<protein>
    <submittedName>
        <fullName evidence="3">Uncharacterized protein</fullName>
    </submittedName>
</protein>
<keyword evidence="4" id="KW-1185">Reference proteome</keyword>
<organism evidence="3 4">
    <name type="scientific">Trypanosoma conorhini</name>
    <dbReference type="NCBI Taxonomy" id="83891"/>
    <lineage>
        <taxon>Eukaryota</taxon>
        <taxon>Discoba</taxon>
        <taxon>Euglenozoa</taxon>
        <taxon>Kinetoplastea</taxon>
        <taxon>Metakinetoplastina</taxon>
        <taxon>Trypanosomatida</taxon>
        <taxon>Trypanosomatidae</taxon>
        <taxon>Trypanosoma</taxon>
    </lineage>
</organism>
<feature type="coiled-coil region" evidence="1">
    <location>
        <begin position="98"/>
        <end position="167"/>
    </location>
</feature>
<comment type="caution">
    <text evidence="3">The sequence shown here is derived from an EMBL/GenBank/DDBJ whole genome shotgun (WGS) entry which is preliminary data.</text>
</comment>
<feature type="region of interest" description="Disordered" evidence="2">
    <location>
        <begin position="206"/>
        <end position="242"/>
    </location>
</feature>
<evidence type="ECO:0000313" key="3">
    <source>
        <dbReference type="EMBL" id="RNF27529.1"/>
    </source>
</evidence>
<dbReference type="GeneID" id="40313790"/>
<evidence type="ECO:0000256" key="1">
    <source>
        <dbReference type="SAM" id="Coils"/>
    </source>
</evidence>
<dbReference type="EMBL" id="MKKU01000003">
    <property type="protein sequence ID" value="RNF27529.1"/>
    <property type="molecule type" value="Genomic_DNA"/>
</dbReference>
<keyword evidence="1" id="KW-0175">Coiled coil</keyword>
<sequence>MGMRVHVRACPKCRTATLRGECPVCGDATAAVSAFPGQSGSSLLENDGSHADAQLRQPPDAGNNKDDGSSTELGASVGALLPPPGALEARLELAELQCRMYYDQLQQVITERDELQEKVRAMEAQRLLGTGKIRELVEENRCLRAVAEEAEVRLGVAELEQQALLAEVQRLRGRIPILRRQAEAERPPAKVGSPDAAGGALRLSPLAKTNTTAEQLSRRRPSAKGGFSGTGHGKGQRALAASNEHLQARCRSLERHVRRLREELVSQGLSPSPMRTPDYQTGL</sequence>
<feature type="region of interest" description="Disordered" evidence="2">
    <location>
        <begin position="182"/>
        <end position="201"/>
    </location>
</feature>
<proteinExistence type="predicted"/>
<feature type="region of interest" description="Disordered" evidence="2">
    <location>
        <begin position="264"/>
        <end position="283"/>
    </location>
</feature>
<feature type="region of interest" description="Disordered" evidence="2">
    <location>
        <begin position="39"/>
        <end position="79"/>
    </location>
</feature>